<proteinExistence type="predicted"/>
<evidence type="ECO:0000313" key="5">
    <source>
        <dbReference type="EMBL" id="KAK5095862.1"/>
    </source>
</evidence>
<dbReference type="PROSITE" id="PS50297">
    <property type="entry name" value="ANK_REP_REGION"/>
    <property type="match status" value="5"/>
</dbReference>
<dbReference type="PROSITE" id="PS00108">
    <property type="entry name" value="PROTEIN_KINASE_ST"/>
    <property type="match status" value="1"/>
</dbReference>
<comment type="caution">
    <text evidence="5">The sequence shown here is derived from an EMBL/GenBank/DDBJ whole genome shotgun (WGS) entry which is preliminary data.</text>
</comment>
<dbReference type="SMART" id="SM00220">
    <property type="entry name" value="S_TKc"/>
    <property type="match status" value="1"/>
</dbReference>
<organism evidence="5 6">
    <name type="scientific">Lithohypha guttulata</name>
    <dbReference type="NCBI Taxonomy" id="1690604"/>
    <lineage>
        <taxon>Eukaryota</taxon>
        <taxon>Fungi</taxon>
        <taxon>Dikarya</taxon>
        <taxon>Ascomycota</taxon>
        <taxon>Pezizomycotina</taxon>
        <taxon>Eurotiomycetes</taxon>
        <taxon>Chaetothyriomycetidae</taxon>
        <taxon>Chaetothyriales</taxon>
        <taxon>Trichomeriaceae</taxon>
        <taxon>Lithohypha</taxon>
    </lineage>
</organism>
<dbReference type="InterPro" id="IPR002110">
    <property type="entry name" value="Ankyrin_rpt"/>
</dbReference>
<dbReference type="PROSITE" id="PS50088">
    <property type="entry name" value="ANK_REPEAT"/>
    <property type="match status" value="6"/>
</dbReference>
<feature type="repeat" description="ANK" evidence="3">
    <location>
        <begin position="1171"/>
        <end position="1204"/>
    </location>
</feature>
<feature type="domain" description="Protein kinase" evidence="4">
    <location>
        <begin position="61"/>
        <end position="398"/>
    </location>
</feature>
<dbReference type="SUPFAM" id="SSF56112">
    <property type="entry name" value="Protein kinase-like (PK-like)"/>
    <property type="match status" value="1"/>
</dbReference>
<keyword evidence="2 3" id="KW-0040">ANK repeat</keyword>
<feature type="repeat" description="ANK" evidence="3">
    <location>
        <begin position="927"/>
        <end position="959"/>
    </location>
</feature>
<dbReference type="Gene3D" id="1.25.40.20">
    <property type="entry name" value="Ankyrin repeat-containing domain"/>
    <property type="match status" value="3"/>
</dbReference>
<keyword evidence="6" id="KW-1185">Reference proteome</keyword>
<dbReference type="EMBL" id="JAVRRG010000025">
    <property type="protein sequence ID" value="KAK5095862.1"/>
    <property type="molecule type" value="Genomic_DNA"/>
</dbReference>
<name>A0ABR0KGS5_9EURO</name>
<dbReference type="Pfam" id="PF00069">
    <property type="entry name" value="Pkinase"/>
    <property type="match status" value="1"/>
</dbReference>
<dbReference type="InterPro" id="IPR000719">
    <property type="entry name" value="Prot_kinase_dom"/>
</dbReference>
<dbReference type="PANTHER" id="PTHR24198">
    <property type="entry name" value="ANKYRIN REPEAT AND PROTEIN KINASE DOMAIN-CONTAINING PROTEIN"/>
    <property type="match status" value="1"/>
</dbReference>
<feature type="repeat" description="ANK" evidence="3">
    <location>
        <begin position="1023"/>
        <end position="1055"/>
    </location>
</feature>
<feature type="repeat" description="ANK" evidence="3">
    <location>
        <begin position="990"/>
        <end position="1022"/>
    </location>
</feature>
<evidence type="ECO:0000256" key="3">
    <source>
        <dbReference type="PROSITE-ProRule" id="PRU00023"/>
    </source>
</evidence>
<dbReference type="InterPro" id="IPR036770">
    <property type="entry name" value="Ankyrin_rpt-contain_sf"/>
</dbReference>
<dbReference type="InterPro" id="IPR011009">
    <property type="entry name" value="Kinase-like_dom_sf"/>
</dbReference>
<evidence type="ECO:0000313" key="6">
    <source>
        <dbReference type="Proteomes" id="UP001345013"/>
    </source>
</evidence>
<feature type="repeat" description="ANK" evidence="3">
    <location>
        <begin position="638"/>
        <end position="670"/>
    </location>
</feature>
<dbReference type="Gene3D" id="1.10.510.10">
    <property type="entry name" value="Transferase(Phosphotransferase) domain 1"/>
    <property type="match status" value="1"/>
</dbReference>
<dbReference type="PANTHER" id="PTHR24198:SF165">
    <property type="entry name" value="ANKYRIN REPEAT-CONTAINING PROTEIN-RELATED"/>
    <property type="match status" value="1"/>
</dbReference>
<evidence type="ECO:0000259" key="4">
    <source>
        <dbReference type="PROSITE" id="PS50011"/>
    </source>
</evidence>
<evidence type="ECO:0000256" key="2">
    <source>
        <dbReference type="ARBA" id="ARBA00023043"/>
    </source>
</evidence>
<protein>
    <recommendedName>
        <fullName evidence="4">Protein kinase domain-containing protein</fullName>
    </recommendedName>
</protein>
<accession>A0ABR0KGS5</accession>
<reference evidence="5 6" key="1">
    <citation type="submission" date="2023-08" db="EMBL/GenBank/DDBJ databases">
        <title>Black Yeasts Isolated from many extreme environments.</title>
        <authorList>
            <person name="Coleine C."/>
            <person name="Stajich J.E."/>
            <person name="Selbmann L."/>
        </authorList>
    </citation>
    <scope>NUCLEOTIDE SEQUENCE [LARGE SCALE GENOMIC DNA]</scope>
    <source>
        <strain evidence="5 6">CCFEE 5885</strain>
    </source>
</reference>
<dbReference type="CDD" id="cd00180">
    <property type="entry name" value="PKc"/>
    <property type="match status" value="1"/>
</dbReference>
<evidence type="ECO:0000256" key="1">
    <source>
        <dbReference type="ARBA" id="ARBA00022737"/>
    </source>
</evidence>
<dbReference type="SUPFAM" id="SSF48403">
    <property type="entry name" value="Ankyrin repeat"/>
    <property type="match status" value="2"/>
</dbReference>
<sequence>MTDFSLDDAFSWATSISRTRLTSVAGFGLQSTIDPEAVSDLQSILRAIRELNIPYVPYRDLRALEPIGEGVTFSVVTHYWADKIVALKHIKQSDNDETKDKNAFRKRLKSVLQEILVMHHGPLAAHPHVVDLLGYGWHQSRVSLSPYIVVEYGSLGSLRHFLQSKKPWKSRNKIILAGDVAAGLMALHQAGVVHGDLKLDNVICFQSWSRPSGCRAKLCDFSHSIEVTEDPKSVRYYGTPLYLPPEAIEQHARPISSSEVHKCDIWAWGLALWEILIDGDVYFESQWLHSPEYSRASSVDHTTGTLGLPQPMPHPVGEGPQAKVATDQVIDQSLRGATFGNFDLGHLRALARRAVDNLCLRDASGTGFIRSYLRPLVRLTLDPDPNKRVYDISRSPIIAEWQSAAPDSALQSKLAFHAHSRHLSFDIFRPDRQADISWNAQVHIHSDIESIVENDHGGARSAQLSFQLALCKALGFGCNIDNAKALEHLRIGLEHDVALTHFTGRPLEASFSGVLTLAVEPFSDRLARMFYRQWDLDITTTISLCEKPSAEGDTDEVQTTVEPMTMTALARPSALLEEATTLWKTSRQRIIARSLVRLEKQRLSLSWVELAIFLEDHLFLERYRNCIPCADLSRMNSWANSPLMLACCKGQPKAVYLLLEAGADPEFSTPDGCNLLHFLFCLKDQAMKVLKLVVNLYPGIVNKINQPCQRVFVAHTQWPTEVSGSPLAIAVTAGHVPLVHELLALGAKAYLPAFTVPSGDKTDIWTPLHIAVKYNFIEIVGMLLRMNPESIKKLQHADTGRLPLATALSFLTPVERFGIHGPFGPKMLKGTIDYLPTNVLLQAGPKGSTPLLQALDYENYEVVSSLLERLPSLASTKITNPANPKSFTLPLHFACQICARKDTQDVLLIPKRILKTSSRTLRLVDDAGRTPLHLAVMSDFPIVSKWLAREGLDVNICDDFRRSPLMLCQSLENTTALLQLGAKVGLRDRQGRNAAHYAVSRGDLGTLQLLVEHGIQADAVTNSGRALLHDAVRAMSLQCVRALCQAGASLNVRDQDGATPLHLAVDTTPDIVRTLVEKGSAITLEDKRGHTAVQRAIARINEGTEDSRYTSHIFKCLISPLCETLEEEERNETLLVQVLHVCAQYGDVDTVTAFFACLHVNSNINASSEYQGRTPLHAAVAALNFDAARILLRVQHADPNALDREGRTVLMVLCAAEHRGEVLALFCDLLMAHGARIDEDAWTLALRHNSFRLIQCLLDGLPIVDATLILERAPVTSQHLLAAIDAGEIGLVAAFLQKAHRLPATYEPEMSKKVSYALRCLDQWPVIAQAFHYICTRNPELPQPTMKGTPLAGDDRDWLAVFVSRAFLDQVPETPPRSRHHVDMFSLARFRRLRNISASEPPQNPDEIQLAFSPAMSRLHGSEVPWE</sequence>
<dbReference type="SMART" id="SM00248">
    <property type="entry name" value="ANK"/>
    <property type="match status" value="11"/>
</dbReference>
<gene>
    <name evidence="5" type="ORF">LTR24_002826</name>
</gene>
<dbReference type="Pfam" id="PF12796">
    <property type="entry name" value="Ank_2"/>
    <property type="match status" value="2"/>
</dbReference>
<dbReference type="Proteomes" id="UP001345013">
    <property type="component" value="Unassembled WGS sequence"/>
</dbReference>
<dbReference type="Pfam" id="PF00023">
    <property type="entry name" value="Ank"/>
    <property type="match status" value="4"/>
</dbReference>
<dbReference type="PROSITE" id="PS50011">
    <property type="entry name" value="PROTEIN_KINASE_DOM"/>
    <property type="match status" value="1"/>
</dbReference>
<dbReference type="InterPro" id="IPR008271">
    <property type="entry name" value="Ser/Thr_kinase_AS"/>
</dbReference>
<dbReference type="Gene3D" id="3.30.200.20">
    <property type="entry name" value="Phosphorylase Kinase, domain 1"/>
    <property type="match status" value="1"/>
</dbReference>
<keyword evidence="1" id="KW-0677">Repeat</keyword>
<feature type="repeat" description="ANK" evidence="3">
    <location>
        <begin position="1056"/>
        <end position="1087"/>
    </location>
</feature>